<dbReference type="InterPro" id="IPR051309">
    <property type="entry name" value="ABCF_ATPase"/>
</dbReference>
<protein>
    <submittedName>
        <fullName evidence="4">ABC-F type ribosomal protection protein</fullName>
    </submittedName>
</protein>
<dbReference type="OrthoDB" id="9762369at2"/>
<dbReference type="CDD" id="cd03221">
    <property type="entry name" value="ABCF_EF-3"/>
    <property type="match status" value="2"/>
</dbReference>
<dbReference type="Gene3D" id="3.40.50.300">
    <property type="entry name" value="P-loop containing nucleotide triphosphate hydrolases"/>
    <property type="match status" value="2"/>
</dbReference>
<dbReference type="AlphaFoldDB" id="A0A4P6YTW1"/>
<dbReference type="PANTHER" id="PTHR42855:SF2">
    <property type="entry name" value="DRUG RESISTANCE ABC TRANSPORTER,ATP-BINDING PROTEIN"/>
    <property type="match status" value="1"/>
</dbReference>
<keyword evidence="5" id="KW-1185">Reference proteome</keyword>
<accession>A0A4P6YTW1</accession>
<dbReference type="InterPro" id="IPR027417">
    <property type="entry name" value="P-loop_NTPase"/>
</dbReference>
<evidence type="ECO:0000256" key="1">
    <source>
        <dbReference type="ARBA" id="ARBA00022741"/>
    </source>
</evidence>
<evidence type="ECO:0000313" key="5">
    <source>
        <dbReference type="Proteomes" id="UP000292886"/>
    </source>
</evidence>
<dbReference type="GO" id="GO:0016887">
    <property type="term" value="F:ATP hydrolysis activity"/>
    <property type="evidence" value="ECO:0007669"/>
    <property type="project" value="InterPro"/>
</dbReference>
<dbReference type="InterPro" id="IPR003439">
    <property type="entry name" value="ABC_transporter-like_ATP-bd"/>
</dbReference>
<keyword evidence="1" id="KW-0547">Nucleotide-binding</keyword>
<feature type="domain" description="ABC transporter" evidence="3">
    <location>
        <begin position="4"/>
        <end position="215"/>
    </location>
</feature>
<organism evidence="4 5">
    <name type="scientific">Periweissella cryptocerci</name>
    <dbReference type="NCBI Taxonomy" id="2506420"/>
    <lineage>
        <taxon>Bacteria</taxon>
        <taxon>Bacillati</taxon>
        <taxon>Bacillota</taxon>
        <taxon>Bacilli</taxon>
        <taxon>Lactobacillales</taxon>
        <taxon>Lactobacillaceae</taxon>
        <taxon>Periweissella</taxon>
    </lineage>
</organism>
<dbReference type="InterPro" id="IPR003593">
    <property type="entry name" value="AAA+_ATPase"/>
</dbReference>
<keyword evidence="2" id="KW-0067">ATP-binding</keyword>
<dbReference type="NCBIfam" id="NF000355">
    <property type="entry name" value="ribo_prot_ABC_F"/>
    <property type="match status" value="1"/>
</dbReference>
<reference evidence="5" key="1">
    <citation type="submission" date="2019-03" db="EMBL/GenBank/DDBJ databases">
        <title>Weissella sp. 26KH-42 Genome sequencing.</title>
        <authorList>
            <person name="Heo J."/>
            <person name="Kim S.-J."/>
            <person name="Kim J.-S."/>
            <person name="Hong S.-B."/>
            <person name="Kwon S.-W."/>
        </authorList>
    </citation>
    <scope>NUCLEOTIDE SEQUENCE [LARGE SCALE GENOMIC DNA]</scope>
    <source>
        <strain evidence="5">26KH-42</strain>
    </source>
</reference>
<dbReference type="SMART" id="SM00382">
    <property type="entry name" value="AAA"/>
    <property type="match status" value="2"/>
</dbReference>
<name>A0A4P6YTW1_9LACO</name>
<dbReference type="PROSITE" id="PS50893">
    <property type="entry name" value="ABC_TRANSPORTER_2"/>
    <property type="match status" value="2"/>
</dbReference>
<evidence type="ECO:0000259" key="3">
    <source>
        <dbReference type="PROSITE" id="PS50893"/>
    </source>
</evidence>
<dbReference type="Proteomes" id="UP000292886">
    <property type="component" value="Chromosome"/>
</dbReference>
<gene>
    <name evidence="4" type="primary">abc-f</name>
    <name evidence="4" type="ORF">EQG49_06930</name>
</gene>
<dbReference type="GO" id="GO:0005524">
    <property type="term" value="F:ATP binding"/>
    <property type="evidence" value="ECO:0007669"/>
    <property type="project" value="UniProtKB-KW"/>
</dbReference>
<dbReference type="Pfam" id="PF00005">
    <property type="entry name" value="ABC_tran"/>
    <property type="match status" value="2"/>
</dbReference>
<dbReference type="PANTHER" id="PTHR42855">
    <property type="entry name" value="ABC TRANSPORTER ATP-BINDING SUBUNIT"/>
    <property type="match status" value="1"/>
</dbReference>
<dbReference type="KEGG" id="wei:EQG49_06930"/>
<dbReference type="InterPro" id="IPR017871">
    <property type="entry name" value="ABC_transporter-like_CS"/>
</dbReference>
<dbReference type="PROSITE" id="PS00211">
    <property type="entry name" value="ABC_TRANSPORTER_1"/>
    <property type="match status" value="1"/>
</dbReference>
<dbReference type="SUPFAM" id="SSF52540">
    <property type="entry name" value="P-loop containing nucleoside triphosphate hydrolases"/>
    <property type="match status" value="2"/>
</dbReference>
<sequence length="494" mass="56724">MGTIQIQNLSFRYDNQLTPLFDHVDLQFDASWHLGLIGRNGRGKTTLLNILRGKLEYHGHIVTDLNFQYYPQPIDDMTQNTWNVIRSITSLEEYDQWKILVEFSKLELPEDILERPFTTLSPGQQAKVLLASLFIDEGNFQLIDEPTNHLDIQGREVVAQYLQQKSGFIVISHDRVFLDRVIDHVLSIDRAKISLYKGNYSTWHREKYARDDFERLENEKLKDEISRLSKTAREKSVWSGFRESMKNSAKDSGFVSHKAAKMMKRSKVIEARSNKAITEKEKLLKNLDEVTELTMNYEPLAPKQILVSVDDVQVKRNGVVINQPVSFTIKTGERVALNGMNGAGKTTLLHALFHDRTVTASGKLELQPQLKISYLAQDLSDLHGTLDDYAATQAVGYDELVNVLRKLGFERDIFESNIENMSMGQIRKIALAASLLKPANLYIWDEPLNYLDVLTREQLEDLIIEYKPTMLFIEHDQAFVEHVATQQVNLIKQN</sequence>
<feature type="domain" description="ABC transporter" evidence="3">
    <location>
        <begin position="307"/>
        <end position="494"/>
    </location>
</feature>
<evidence type="ECO:0000256" key="2">
    <source>
        <dbReference type="ARBA" id="ARBA00022840"/>
    </source>
</evidence>
<dbReference type="EMBL" id="CP037940">
    <property type="protein sequence ID" value="QBO36209.1"/>
    <property type="molecule type" value="Genomic_DNA"/>
</dbReference>
<proteinExistence type="predicted"/>
<evidence type="ECO:0000313" key="4">
    <source>
        <dbReference type="EMBL" id="QBO36209.1"/>
    </source>
</evidence>
<dbReference type="RefSeq" id="WP_133363287.1">
    <property type="nucleotide sequence ID" value="NZ_CP037940.1"/>
</dbReference>